<proteinExistence type="predicted"/>
<organism evidence="2 3">
    <name type="scientific">Glutamicibacter mishrai</name>
    <dbReference type="NCBI Taxonomy" id="1775880"/>
    <lineage>
        <taxon>Bacteria</taxon>
        <taxon>Bacillati</taxon>
        <taxon>Actinomycetota</taxon>
        <taxon>Actinomycetes</taxon>
        <taxon>Micrococcales</taxon>
        <taxon>Micrococcaceae</taxon>
        <taxon>Glutamicibacter</taxon>
    </lineage>
</organism>
<evidence type="ECO:0000313" key="2">
    <source>
        <dbReference type="EMBL" id="QIV85833.1"/>
    </source>
</evidence>
<accession>A0A6H0SE90</accession>
<gene>
    <name evidence="2" type="ORF">D3791_01060</name>
</gene>
<dbReference type="RefSeq" id="WP_172511059.1">
    <property type="nucleotide sequence ID" value="NZ_CP032549.1"/>
</dbReference>
<evidence type="ECO:0008006" key="4">
    <source>
        <dbReference type="Google" id="ProtNLM"/>
    </source>
</evidence>
<feature type="region of interest" description="Disordered" evidence="1">
    <location>
        <begin position="288"/>
        <end position="337"/>
    </location>
</feature>
<feature type="compositionally biased region" description="Polar residues" evidence="1">
    <location>
        <begin position="288"/>
        <end position="297"/>
    </location>
</feature>
<dbReference type="CDD" id="cd00085">
    <property type="entry name" value="HNHc"/>
    <property type="match status" value="1"/>
</dbReference>
<name>A0A6H0SE90_9MICC</name>
<protein>
    <recommendedName>
        <fullName evidence="4">HNH endonuclease</fullName>
    </recommendedName>
</protein>
<sequence length="548" mass="59850">MSESIGQAIASLTHAIQDNPVLSASDALQIATLIPTLHQSIAPDSVAGSDTRSAAQQDPRFALALASSAEAAAHEALRTQTLATHLVESTAAHTLTSDELKAVRSRTVDFTREAHRTGQRPTFRNSTDLLASWLHLENFDAKRRIASAHHVFAQFDYQHQQFPAQFPLMAQRFQDTSRPPAEALSAARRLSSLEPQRGEFDAPTISTIRTEDGELLESLVDLEMDEPDTATRRKGINGIFKTAREQQSEEEPEAQEGVFRKGKRHGLVVYEIALRPLRSELFESALAQSDNPRSQAGQAAREAFSVDAGQDASSSSGHPDFVTDEEAASSEAAEPAPITPAARRLNALMLLLGANAKSIKRLLDRRPAQAPGSDPPPSEGEDPDFPVIAPQVVVMLTLEELEGRAKTHGVTAHGFSLSPTDLRQALAKAKIIPMVLGGKGEILDIGRSQRKHPRYMRLGISVRDRGCIVPGCTMDPERCNIHHIKFWSEGGVTAVYWSAMLCDTHHHDVHAGLIRVIPDSGVPKVILPRFMDPTQTPVRNRYNLMQAA</sequence>
<reference evidence="2 3" key="1">
    <citation type="submission" date="2018-09" db="EMBL/GenBank/DDBJ databases">
        <title>Glutamicibacter mishrai S5-52T (LMG 29155T = KCTC 39846T).</title>
        <authorList>
            <person name="Das S.K."/>
        </authorList>
    </citation>
    <scope>NUCLEOTIDE SEQUENCE [LARGE SCALE GENOMIC DNA]</scope>
    <source>
        <strain evidence="2 3">S5-52</strain>
    </source>
</reference>
<evidence type="ECO:0000256" key="1">
    <source>
        <dbReference type="SAM" id="MobiDB-lite"/>
    </source>
</evidence>
<feature type="region of interest" description="Disordered" evidence="1">
    <location>
        <begin position="366"/>
        <end position="385"/>
    </location>
</feature>
<keyword evidence="3" id="KW-1185">Reference proteome</keyword>
<dbReference type="EMBL" id="CP032549">
    <property type="protein sequence ID" value="QIV85833.1"/>
    <property type="molecule type" value="Genomic_DNA"/>
</dbReference>
<evidence type="ECO:0000313" key="3">
    <source>
        <dbReference type="Proteomes" id="UP000502331"/>
    </source>
</evidence>
<dbReference type="InterPro" id="IPR003615">
    <property type="entry name" value="HNH_nuc"/>
</dbReference>
<dbReference type="AlphaFoldDB" id="A0A6H0SE90"/>
<dbReference type="Proteomes" id="UP000502331">
    <property type="component" value="Chromosome"/>
</dbReference>